<evidence type="ECO:0000256" key="1">
    <source>
        <dbReference type="SAM" id="MobiDB-lite"/>
    </source>
</evidence>
<dbReference type="AlphaFoldDB" id="A0AA38GE18"/>
<dbReference type="EMBL" id="JAHRHJ020000004">
    <property type="protein sequence ID" value="KAH9320033.1"/>
    <property type="molecule type" value="Genomic_DNA"/>
</dbReference>
<comment type="caution">
    <text evidence="2">The sequence shown here is derived from an EMBL/GenBank/DDBJ whole genome shotgun (WGS) entry which is preliminary data.</text>
</comment>
<gene>
    <name evidence="2" type="ORF">KI387_021802</name>
</gene>
<accession>A0AA38GE18</accession>
<sequence length="55" mass="6402">VDNFWKLHPSRHQSNDKPNMEWRPIAKAKEVSTPPPVDNSTQDHVIPESESPLKW</sequence>
<protein>
    <submittedName>
        <fullName evidence="2">Uncharacterized protein</fullName>
    </submittedName>
</protein>
<feature type="non-terminal residue" evidence="2">
    <location>
        <position position="1"/>
    </location>
</feature>
<dbReference type="Proteomes" id="UP000824469">
    <property type="component" value="Unassembled WGS sequence"/>
</dbReference>
<feature type="region of interest" description="Disordered" evidence="1">
    <location>
        <begin position="1"/>
        <end position="55"/>
    </location>
</feature>
<evidence type="ECO:0000313" key="2">
    <source>
        <dbReference type="EMBL" id="KAH9320033.1"/>
    </source>
</evidence>
<organism evidence="2 3">
    <name type="scientific">Taxus chinensis</name>
    <name type="common">Chinese yew</name>
    <name type="synonym">Taxus wallichiana var. chinensis</name>
    <dbReference type="NCBI Taxonomy" id="29808"/>
    <lineage>
        <taxon>Eukaryota</taxon>
        <taxon>Viridiplantae</taxon>
        <taxon>Streptophyta</taxon>
        <taxon>Embryophyta</taxon>
        <taxon>Tracheophyta</taxon>
        <taxon>Spermatophyta</taxon>
        <taxon>Pinopsida</taxon>
        <taxon>Pinidae</taxon>
        <taxon>Conifers II</taxon>
        <taxon>Cupressales</taxon>
        <taxon>Taxaceae</taxon>
        <taxon>Taxus</taxon>
    </lineage>
</organism>
<name>A0AA38GE18_TAXCH</name>
<reference evidence="2 3" key="1">
    <citation type="journal article" date="2021" name="Nat. Plants">
        <title>The Taxus genome provides insights into paclitaxel biosynthesis.</title>
        <authorList>
            <person name="Xiong X."/>
            <person name="Gou J."/>
            <person name="Liao Q."/>
            <person name="Li Y."/>
            <person name="Zhou Q."/>
            <person name="Bi G."/>
            <person name="Li C."/>
            <person name="Du R."/>
            <person name="Wang X."/>
            <person name="Sun T."/>
            <person name="Guo L."/>
            <person name="Liang H."/>
            <person name="Lu P."/>
            <person name="Wu Y."/>
            <person name="Zhang Z."/>
            <person name="Ro D.K."/>
            <person name="Shang Y."/>
            <person name="Huang S."/>
            <person name="Yan J."/>
        </authorList>
    </citation>
    <scope>NUCLEOTIDE SEQUENCE [LARGE SCALE GENOMIC DNA]</scope>
    <source>
        <strain evidence="2">Ta-2019</strain>
    </source>
</reference>
<feature type="non-terminal residue" evidence="2">
    <location>
        <position position="55"/>
    </location>
</feature>
<evidence type="ECO:0000313" key="3">
    <source>
        <dbReference type="Proteomes" id="UP000824469"/>
    </source>
</evidence>
<keyword evidence="3" id="KW-1185">Reference proteome</keyword>
<proteinExistence type="predicted"/>
<feature type="compositionally biased region" description="Basic and acidic residues" evidence="1">
    <location>
        <begin position="45"/>
        <end position="55"/>
    </location>
</feature>